<protein>
    <submittedName>
        <fullName evidence="1">Uncharacterized protein</fullName>
    </submittedName>
</protein>
<sequence length="82" mass="8774">MPLMRGPCAVADPREAQTLERGRIARDNGAAALRVDTTSAYSAAAADRLGYQRVFNVDYASLADAPLPDPPHTAASVYIKRT</sequence>
<gene>
    <name evidence="1" type="ORF">EVAR_23253_1</name>
</gene>
<dbReference type="EMBL" id="BGZK01000281">
    <property type="protein sequence ID" value="GBP33907.1"/>
    <property type="molecule type" value="Genomic_DNA"/>
</dbReference>
<evidence type="ECO:0000313" key="2">
    <source>
        <dbReference type="Proteomes" id="UP000299102"/>
    </source>
</evidence>
<reference evidence="1 2" key="1">
    <citation type="journal article" date="2019" name="Commun. Biol.">
        <title>The bagworm genome reveals a unique fibroin gene that provides high tensile strength.</title>
        <authorList>
            <person name="Kono N."/>
            <person name="Nakamura H."/>
            <person name="Ohtoshi R."/>
            <person name="Tomita M."/>
            <person name="Numata K."/>
            <person name="Arakawa K."/>
        </authorList>
    </citation>
    <scope>NUCLEOTIDE SEQUENCE [LARGE SCALE GENOMIC DNA]</scope>
</reference>
<organism evidence="1 2">
    <name type="scientific">Eumeta variegata</name>
    <name type="common">Bagworm moth</name>
    <name type="synonym">Eumeta japonica</name>
    <dbReference type="NCBI Taxonomy" id="151549"/>
    <lineage>
        <taxon>Eukaryota</taxon>
        <taxon>Metazoa</taxon>
        <taxon>Ecdysozoa</taxon>
        <taxon>Arthropoda</taxon>
        <taxon>Hexapoda</taxon>
        <taxon>Insecta</taxon>
        <taxon>Pterygota</taxon>
        <taxon>Neoptera</taxon>
        <taxon>Endopterygota</taxon>
        <taxon>Lepidoptera</taxon>
        <taxon>Glossata</taxon>
        <taxon>Ditrysia</taxon>
        <taxon>Tineoidea</taxon>
        <taxon>Psychidae</taxon>
        <taxon>Oiketicinae</taxon>
        <taxon>Eumeta</taxon>
    </lineage>
</organism>
<dbReference type="AlphaFoldDB" id="A0A4C1V6M6"/>
<evidence type="ECO:0000313" key="1">
    <source>
        <dbReference type="EMBL" id="GBP33907.1"/>
    </source>
</evidence>
<accession>A0A4C1V6M6</accession>
<dbReference type="Proteomes" id="UP000299102">
    <property type="component" value="Unassembled WGS sequence"/>
</dbReference>
<keyword evidence="2" id="KW-1185">Reference proteome</keyword>
<name>A0A4C1V6M6_EUMVA</name>
<comment type="caution">
    <text evidence="1">The sequence shown here is derived from an EMBL/GenBank/DDBJ whole genome shotgun (WGS) entry which is preliminary data.</text>
</comment>
<proteinExistence type="predicted"/>
<dbReference type="Gene3D" id="3.40.630.30">
    <property type="match status" value="1"/>
</dbReference>